<organism evidence="1">
    <name type="scientific">uncultured Acidobacteriota bacterium</name>
    <dbReference type="NCBI Taxonomy" id="171953"/>
    <lineage>
        <taxon>Bacteria</taxon>
        <taxon>Pseudomonadati</taxon>
        <taxon>Acidobacteriota</taxon>
        <taxon>environmental samples</taxon>
    </lineage>
</organism>
<evidence type="ECO:0000313" key="1">
    <source>
        <dbReference type="EMBL" id="AAP58545.1"/>
    </source>
</evidence>
<evidence type="ECO:0008006" key="2">
    <source>
        <dbReference type="Google" id="ProtNLM"/>
    </source>
</evidence>
<accession>Q7X319</accession>
<dbReference type="EMBL" id="AY281354">
    <property type="protein sequence ID" value="AAP58545.1"/>
    <property type="molecule type" value="Genomic_DNA"/>
</dbReference>
<sequence length="315" mass="33172">MMCAASSFALGAQPSSPIAAAMPVVHAGVDRTAMWVADRVTYTVTIVCPPGVEILLDDVAKEKLKANGFDIVSGDTAVSSDGSGRTTHELRFVLTTYRVDMPSLSIEPIQVRYYARVPGAPRQDVAPAGELLVPGAAVALRSTLPEGQSDYELRDGRPAASRPAFATRAQPAGIALVVMSIAPAAFGALQLLRRRRVGRPAGRSMRTRRQEQQAALARLGSLETSSEADRRRAYDEVSGALKAYLEARTGLPAAALTTAEIEAALAEGGGELQRERIGSLLAACDAARYAAPEEMPSAEACSEVVSAAAQVLRGR</sequence>
<name>Q7X319_9BACT</name>
<proteinExistence type="predicted"/>
<dbReference type="AlphaFoldDB" id="Q7X319"/>
<protein>
    <recommendedName>
        <fullName evidence="2">Protein BatD</fullName>
    </recommendedName>
</protein>
<reference evidence="1" key="1">
    <citation type="journal article" date="2003" name="Mol. Microbiol.">
        <title>Acidobacteria form a coherent but highly diverse group within the bacterial domain: evidence from environmental genomics.</title>
        <authorList>
            <person name="Quaiser A."/>
            <person name="Ochsenreiter T."/>
            <person name="Lanz C."/>
            <person name="Schuster S.C."/>
            <person name="Treusch A.H."/>
            <person name="Eck J."/>
            <person name="Schleper C."/>
        </authorList>
    </citation>
    <scope>NUCLEOTIDE SEQUENCE</scope>
</reference>